<dbReference type="GO" id="GO:0006508">
    <property type="term" value="P:proteolysis"/>
    <property type="evidence" value="ECO:0007669"/>
    <property type="project" value="UniProtKB-KW"/>
</dbReference>
<evidence type="ECO:0000256" key="6">
    <source>
        <dbReference type="ARBA" id="ARBA00023049"/>
    </source>
</evidence>
<comment type="cofactor">
    <cofactor evidence="7">
        <name>Zn(2+)</name>
        <dbReference type="ChEBI" id="CHEBI:29105"/>
    </cofactor>
    <text evidence="7">Binds 1 zinc ion per subunit.</text>
</comment>
<comment type="similarity">
    <text evidence="1 7">Belongs to the peptidase M8 family.</text>
</comment>
<evidence type="ECO:0000256" key="3">
    <source>
        <dbReference type="ARBA" id="ARBA00022723"/>
    </source>
</evidence>
<dbReference type="Pfam" id="PF01457">
    <property type="entry name" value="Peptidase_M8"/>
    <property type="match status" value="1"/>
</dbReference>
<reference evidence="8" key="1">
    <citation type="journal article" date="2014" name="PLoS ONE">
        <title>Transcriptome-Based Identification of ABC Transporters in the Western Tarnished Plant Bug Lygus hesperus.</title>
        <authorList>
            <person name="Hull J.J."/>
            <person name="Chaney K."/>
            <person name="Geib S.M."/>
            <person name="Fabrick J.A."/>
            <person name="Brent C.S."/>
            <person name="Walsh D."/>
            <person name="Lavine L.C."/>
        </authorList>
    </citation>
    <scope>NUCLEOTIDE SEQUENCE</scope>
</reference>
<dbReference type="GO" id="GO:0007155">
    <property type="term" value="P:cell adhesion"/>
    <property type="evidence" value="ECO:0007669"/>
    <property type="project" value="InterPro"/>
</dbReference>
<dbReference type="EMBL" id="GBHO01024341">
    <property type="protein sequence ID" value="JAG19263.1"/>
    <property type="molecule type" value="Transcribed_RNA"/>
</dbReference>
<name>A0A0A9XKC7_LYGHE</name>
<organism evidence="8">
    <name type="scientific">Lygus hesperus</name>
    <name type="common">Western plant bug</name>
    <dbReference type="NCBI Taxonomy" id="30085"/>
    <lineage>
        <taxon>Eukaryota</taxon>
        <taxon>Metazoa</taxon>
        <taxon>Ecdysozoa</taxon>
        <taxon>Arthropoda</taxon>
        <taxon>Hexapoda</taxon>
        <taxon>Insecta</taxon>
        <taxon>Pterygota</taxon>
        <taxon>Neoptera</taxon>
        <taxon>Paraneoptera</taxon>
        <taxon>Hemiptera</taxon>
        <taxon>Heteroptera</taxon>
        <taxon>Panheteroptera</taxon>
        <taxon>Cimicomorpha</taxon>
        <taxon>Miridae</taxon>
        <taxon>Mirini</taxon>
        <taxon>Lygus</taxon>
    </lineage>
</organism>
<dbReference type="Gene3D" id="2.10.55.10">
    <property type="entry name" value="Leishmanolysin domain 3"/>
    <property type="match status" value="1"/>
</dbReference>
<accession>A0A0A9XKC7</accession>
<dbReference type="InterPro" id="IPR001577">
    <property type="entry name" value="Peptidase_M8"/>
</dbReference>
<evidence type="ECO:0000313" key="8">
    <source>
        <dbReference type="EMBL" id="JAG19263.1"/>
    </source>
</evidence>
<evidence type="ECO:0000256" key="7">
    <source>
        <dbReference type="RuleBase" id="RU366077"/>
    </source>
</evidence>
<keyword evidence="5 7" id="KW-0862">Zinc</keyword>
<evidence type="ECO:0000256" key="5">
    <source>
        <dbReference type="ARBA" id="ARBA00022833"/>
    </source>
</evidence>
<keyword evidence="3 7" id="KW-0479">Metal-binding</keyword>
<dbReference type="EC" id="3.4.24.-" evidence="7"/>
<keyword evidence="4 7" id="KW-0378">Hydrolase</keyword>
<evidence type="ECO:0000256" key="1">
    <source>
        <dbReference type="ARBA" id="ARBA00005860"/>
    </source>
</evidence>
<dbReference type="GO" id="GO:0004222">
    <property type="term" value="F:metalloendopeptidase activity"/>
    <property type="evidence" value="ECO:0007669"/>
    <property type="project" value="UniProtKB-UniRule"/>
</dbReference>
<dbReference type="Gene3D" id="2.30.34.10">
    <property type="entry name" value="Leishmanolysin domain 4"/>
    <property type="match status" value="1"/>
</dbReference>
<dbReference type="GO" id="GO:0016020">
    <property type="term" value="C:membrane"/>
    <property type="evidence" value="ECO:0007669"/>
    <property type="project" value="InterPro"/>
</dbReference>
<dbReference type="GO" id="GO:0046872">
    <property type="term" value="F:metal ion binding"/>
    <property type="evidence" value="ECO:0007669"/>
    <property type="project" value="UniProtKB-KW"/>
</dbReference>
<protein>
    <recommendedName>
        <fullName evidence="7">Leishmanolysin-like peptidase</fullName>
        <ecNumber evidence="7">3.4.24.-</ecNumber>
    </recommendedName>
</protein>
<dbReference type="SUPFAM" id="SSF55486">
    <property type="entry name" value="Metalloproteases ('zincins'), catalytic domain"/>
    <property type="match status" value="1"/>
</dbReference>
<proteinExistence type="inferred from homology"/>
<keyword evidence="6 7" id="KW-0482">Metalloprotease</keyword>
<reference evidence="8" key="2">
    <citation type="submission" date="2014-07" db="EMBL/GenBank/DDBJ databases">
        <authorList>
            <person name="Hull J."/>
        </authorList>
    </citation>
    <scope>NUCLEOTIDE SEQUENCE</scope>
</reference>
<gene>
    <name evidence="8" type="primary">mspC</name>
    <name evidence="8" type="ORF">CM83_2300</name>
</gene>
<evidence type="ECO:0000256" key="4">
    <source>
        <dbReference type="ARBA" id="ARBA00022801"/>
    </source>
</evidence>
<dbReference type="AlphaFoldDB" id="A0A0A9XKC7"/>
<keyword evidence="2 7" id="KW-0645">Protease</keyword>
<evidence type="ECO:0000256" key="2">
    <source>
        <dbReference type="ARBA" id="ARBA00022670"/>
    </source>
</evidence>
<sequence length="151" mass="16396">MCTFDRTGLGKCSIKIYSQNLPPEYQYFPDNPRKGGSNGLVDYCPTVIGFSNAVCTDDTNHSALTNMFGDAFGSASRCFYSNLISNSFFILNKTMHCFEATCTQTGQLLLRIQGQNVPCPVNGQSGMADMAHLRGLHGSITCPAASDICDR</sequence>